<comment type="similarity">
    <text evidence="1 3">Belongs to the TBCA family.</text>
</comment>
<name>A0ABP1CF15_9APHY</name>
<keyword evidence="3" id="KW-0493">Microtubule</keyword>
<dbReference type="Pfam" id="PF02970">
    <property type="entry name" value="TBCA"/>
    <property type="match status" value="1"/>
</dbReference>
<evidence type="ECO:0000256" key="1">
    <source>
        <dbReference type="ARBA" id="ARBA00006806"/>
    </source>
</evidence>
<proteinExistence type="inferred from homology"/>
<evidence type="ECO:0000256" key="2">
    <source>
        <dbReference type="ARBA" id="ARBA00023186"/>
    </source>
</evidence>
<dbReference type="SUPFAM" id="SSF46988">
    <property type="entry name" value="Tubulin chaperone cofactor A"/>
    <property type="match status" value="1"/>
</dbReference>
<keyword evidence="3" id="KW-0963">Cytoplasm</keyword>
<evidence type="ECO:0000256" key="3">
    <source>
        <dbReference type="RuleBase" id="RU364030"/>
    </source>
</evidence>
<dbReference type="PANTHER" id="PTHR21500">
    <property type="entry name" value="TUBULIN-SPECIFIC CHAPERONE A"/>
    <property type="match status" value="1"/>
</dbReference>
<dbReference type="PANTHER" id="PTHR21500:SF0">
    <property type="entry name" value="TUBULIN-SPECIFIC CHAPERONE A"/>
    <property type="match status" value="1"/>
</dbReference>
<organism evidence="4 5">
    <name type="scientific">Somion occarium</name>
    <dbReference type="NCBI Taxonomy" id="3059160"/>
    <lineage>
        <taxon>Eukaryota</taxon>
        <taxon>Fungi</taxon>
        <taxon>Dikarya</taxon>
        <taxon>Basidiomycota</taxon>
        <taxon>Agaricomycotina</taxon>
        <taxon>Agaricomycetes</taxon>
        <taxon>Polyporales</taxon>
        <taxon>Cerrenaceae</taxon>
        <taxon>Somion</taxon>
    </lineage>
</organism>
<keyword evidence="5" id="KW-1185">Reference proteome</keyword>
<evidence type="ECO:0000313" key="4">
    <source>
        <dbReference type="EMBL" id="CAL1694220.1"/>
    </source>
</evidence>
<evidence type="ECO:0000313" key="5">
    <source>
        <dbReference type="Proteomes" id="UP001497453"/>
    </source>
</evidence>
<sequence>MSDKTTIHRQLRIKTGTAKRLFKEHLSYQKEEEQLKRKLDKFIADGAEDWDIKNTRNMMEESNKLVKDTSKRLGGAVQDLRELLVGTEKDPELASDEEVLKAKEVLEEVSV</sequence>
<dbReference type="Proteomes" id="UP001497453">
    <property type="component" value="Chromosome 1"/>
</dbReference>
<protein>
    <recommendedName>
        <fullName evidence="3">Tubulin-specific chaperone A</fullName>
    </recommendedName>
</protein>
<accession>A0ABP1CF15</accession>
<keyword evidence="2 3" id="KW-0143">Chaperone</keyword>
<comment type="subcellular location">
    <subcellularLocation>
        <location evidence="3">Cytoplasm</location>
        <location evidence="3">Cytoskeleton</location>
    </subcellularLocation>
</comment>
<comment type="subunit">
    <text evidence="3">Supercomplex made of cofactors A to E. Cofactors A and D function by capturing and stabilizing tubulin in a quasi-native conformation. Cofactor E binds to the cofactor D-tubulin complex; interaction with cofactor C then causes the release of tubulin polypeptides that are committed to the native state.</text>
</comment>
<keyword evidence="3" id="KW-0206">Cytoskeleton</keyword>
<dbReference type="InterPro" id="IPR004226">
    <property type="entry name" value="TBCA"/>
</dbReference>
<gene>
    <name evidence="4" type="ORF">GFSPODELE1_LOCUS213</name>
</gene>
<dbReference type="Gene3D" id="1.20.58.90">
    <property type="match status" value="1"/>
</dbReference>
<dbReference type="InterPro" id="IPR036126">
    <property type="entry name" value="TBCA_sf"/>
</dbReference>
<dbReference type="EMBL" id="OZ037944">
    <property type="protein sequence ID" value="CAL1694220.1"/>
    <property type="molecule type" value="Genomic_DNA"/>
</dbReference>
<reference evidence="5" key="1">
    <citation type="submission" date="2024-04" db="EMBL/GenBank/DDBJ databases">
        <authorList>
            <person name="Shaw F."/>
            <person name="Minotto A."/>
        </authorList>
    </citation>
    <scope>NUCLEOTIDE SEQUENCE [LARGE SCALE GENOMIC DNA]</scope>
</reference>